<proteinExistence type="evidence at protein level"/>
<dbReference type="SUPFAM" id="SSF55753">
    <property type="entry name" value="Actin depolymerizing proteins"/>
    <property type="match status" value="1"/>
</dbReference>
<reference evidence="4" key="1">
    <citation type="submission" date="2009-02" db="EMBL/GenBank/DDBJ databases">
        <title>Annotation of Streptomyces griseoflavus strain Tu4000.</title>
        <authorList>
            <consortium name="The Broad Institute Genome Sequencing Platform"/>
            <consortium name="Broad Institute Microbial Sequencing Center"/>
            <person name="Fischbach M."/>
            <person name="Godfrey P."/>
            <person name="Ward D."/>
            <person name="Young S."/>
            <person name="Zeng Q."/>
            <person name="Koehrsen M."/>
            <person name="Alvarado L."/>
            <person name="Berlin A.M."/>
            <person name="Bochicchio J."/>
            <person name="Borenstein D."/>
            <person name="Chapman S.B."/>
            <person name="Chen Z."/>
            <person name="Engels R."/>
            <person name="Freedman E."/>
            <person name="Gellesch M."/>
            <person name="Goldberg J."/>
            <person name="Griggs A."/>
            <person name="Gujja S."/>
            <person name="Heilman E.R."/>
            <person name="Heiman D.I."/>
            <person name="Hepburn T.A."/>
            <person name="Howarth C."/>
            <person name="Jen D."/>
            <person name="Larson L."/>
            <person name="Lewis B."/>
            <person name="Mehta T."/>
            <person name="Park D."/>
            <person name="Pearson M."/>
            <person name="Richards J."/>
            <person name="Roberts A."/>
            <person name="Saif S."/>
            <person name="Shea T.D."/>
            <person name="Shenoy N."/>
            <person name="Sisk P."/>
            <person name="Stolte C."/>
            <person name="Sykes S.N."/>
            <person name="Thomson T."/>
            <person name="Walk T."/>
            <person name="White J."/>
            <person name="Yandava C."/>
            <person name="Straight P."/>
            <person name="Clardy J."/>
            <person name="Hung D."/>
            <person name="Kolter R."/>
            <person name="Mekalanos J."/>
            <person name="Walker S."/>
            <person name="Walsh C.T."/>
            <person name="Wieland-Brown L.C."/>
            <person name="Haas B."/>
            <person name="Nusbaum C."/>
            <person name="Birren B."/>
        </authorList>
    </citation>
    <scope>NUCLEOTIDE SEQUENCE [LARGE SCALE GENOMIC DNA]</scope>
    <source>
        <strain evidence="4">Tu4000</strain>
    </source>
</reference>
<dbReference type="PANTHER" id="PTHR11913">
    <property type="entry name" value="COFILIN-RELATED"/>
    <property type="match status" value="1"/>
</dbReference>
<keyword evidence="5" id="KW-1185">Reference proteome</keyword>
<dbReference type="CDD" id="cd11286">
    <property type="entry name" value="ADF_cofilin_like"/>
    <property type="match status" value="1"/>
</dbReference>
<evidence type="ECO:0000256" key="2">
    <source>
        <dbReference type="ARBA" id="ARBA00023203"/>
    </source>
</evidence>
<dbReference type="AlphaFoldDB" id="D9XKI5"/>
<dbReference type="GO" id="GO:0015629">
    <property type="term" value="C:actin cytoskeleton"/>
    <property type="evidence" value="ECO:0007669"/>
    <property type="project" value="InterPro"/>
</dbReference>
<dbReference type="EMBL" id="GG657758">
    <property type="protein sequence ID" value="EFL37347.1"/>
    <property type="molecule type" value="Genomic_DNA"/>
</dbReference>
<accession>D9XKI5</accession>
<dbReference type="Proteomes" id="UP000002968">
    <property type="component" value="Unassembled WGS sequence"/>
</dbReference>
<dbReference type="Gene3D" id="3.40.20.10">
    <property type="entry name" value="Severin"/>
    <property type="match status" value="1"/>
</dbReference>
<dbReference type="PROSITE" id="PS51263">
    <property type="entry name" value="ADF_H"/>
    <property type="match status" value="1"/>
</dbReference>
<dbReference type="Pfam" id="PF00241">
    <property type="entry name" value="Cofilin_ADF"/>
    <property type="match status" value="1"/>
</dbReference>
<protein>
    <submittedName>
        <fullName evidence="4">Cofilin</fullName>
    </submittedName>
</protein>
<dbReference type="PDBsum" id="5IVU"/>
<dbReference type="STRING" id="467200.SSRG_00151"/>
<dbReference type="GO" id="GO:0030042">
    <property type="term" value="P:actin filament depolymerization"/>
    <property type="evidence" value="ECO:0007669"/>
    <property type="project" value="InterPro"/>
</dbReference>
<evidence type="ECO:0000313" key="5">
    <source>
        <dbReference type="Proteomes" id="UP000002968"/>
    </source>
</evidence>
<organism evidence="4 5">
    <name type="scientific">Streptomyces griseoflavus Tu4000</name>
    <dbReference type="NCBI Taxonomy" id="467200"/>
    <lineage>
        <taxon>Bacteria</taxon>
        <taxon>Bacillati</taxon>
        <taxon>Actinomycetota</taxon>
        <taxon>Actinomycetes</taxon>
        <taxon>Kitasatosporales</taxon>
        <taxon>Streptomycetaceae</taxon>
        <taxon>Streptomyces</taxon>
    </lineage>
</organism>
<dbReference type="InterPro" id="IPR029006">
    <property type="entry name" value="ADF-H/Gelsolin-like_dom_sf"/>
</dbReference>
<evidence type="ECO:0000259" key="3">
    <source>
        <dbReference type="PROSITE" id="PS51263"/>
    </source>
</evidence>
<dbReference type="SMR" id="D9XKI5"/>
<comment type="similarity">
    <text evidence="1">Belongs to the actin-binding proteins ADF family.</text>
</comment>
<evidence type="ECO:0000256" key="1">
    <source>
        <dbReference type="ARBA" id="ARBA00006844"/>
    </source>
</evidence>
<evidence type="ECO:0007829" key="6">
    <source>
        <dbReference type="PDB" id="5IVU"/>
    </source>
</evidence>
<evidence type="ECO:0000313" key="4">
    <source>
        <dbReference type="EMBL" id="EFL37347.1"/>
    </source>
</evidence>
<dbReference type="eggNOG" id="ENOG5031T73">
    <property type="taxonomic scope" value="Bacteria"/>
</dbReference>
<keyword evidence="6" id="KW-0002">3D-structure</keyword>
<dbReference type="GO" id="GO:0003779">
    <property type="term" value="F:actin binding"/>
    <property type="evidence" value="ECO:0007669"/>
    <property type="project" value="UniProtKB-KW"/>
</dbReference>
<dbReference type="InterPro" id="IPR002108">
    <property type="entry name" value="ADF-H"/>
</dbReference>
<sequence>MTSLSGVTLNDACVETYQQLKLGKKLKYIIFHLNKENTEIAVEKSSDSVDYDNFLADLPEDECRWAVYDLEYEKEEGAGKRNKLTFVSWAPDSAKMKQKMAYASSKDILRRALTGIAVEIQGTDFSEVAHENVLDKASRGH</sequence>
<feature type="domain" description="ADF-H" evidence="3">
    <location>
        <begin position="6"/>
        <end position="138"/>
    </location>
</feature>
<gene>
    <name evidence="4" type="ORF">SSRG_00151</name>
</gene>
<keyword evidence="2" id="KW-0009">Actin-binding</keyword>
<dbReference type="SMART" id="SM00102">
    <property type="entry name" value="ADF"/>
    <property type="match status" value="1"/>
</dbReference>
<name>D9XKI5_9ACTN</name>
<reference evidence="6" key="2">
    <citation type="submission" date="2016-03" db="PDB data bank">
        <title>Crystal Structure of Streptomyces griseoflavus Cofilin.</title>
        <authorList>
            <person name="Schwebach C."/>
            <person name="Kudryashov D.S."/>
        </authorList>
    </citation>
    <scope>X-RAY CRYSTALLOGRAPHY (2.42 ANGSTROMS)</scope>
</reference>
<dbReference type="PDB" id="5IVU">
    <property type="method" value="X-ray"/>
    <property type="resolution" value="2.42 A"/>
    <property type="chains" value="A/B=1-141"/>
</dbReference>
<dbReference type="InterPro" id="IPR017904">
    <property type="entry name" value="ADF/Cofilin"/>
</dbReference>
<dbReference type="HOGENOM" id="CLU_094004_3_2_11"/>